<reference evidence="2" key="1">
    <citation type="submission" date="2018-06" db="EMBL/GenBank/DDBJ databases">
        <authorList>
            <person name="Zhirakovskaya E."/>
        </authorList>
    </citation>
    <scope>NUCLEOTIDE SEQUENCE</scope>
</reference>
<dbReference type="Pfam" id="PF17775">
    <property type="entry name" value="YchJ_M-like"/>
    <property type="match status" value="1"/>
</dbReference>
<accession>A0A3B0XQK6</accession>
<dbReference type="Pfam" id="PF02810">
    <property type="entry name" value="SEC-C"/>
    <property type="match status" value="1"/>
</dbReference>
<gene>
    <name evidence="2" type="ORF">MNBD_GAMMA11-890</name>
</gene>
<dbReference type="InterPro" id="IPR032710">
    <property type="entry name" value="NTF2-like_dom_sf"/>
</dbReference>
<sequence length="131" mass="14862">MPAQLMRSRYTAYALGNVEYLLQSWHVSTRPQNIALDSQRVWTGLTLLNESRVVEEMGRKTAYVEFIAHFIHAGVKGQMHERSRFLSGDGLWFYVDGEQIEGGMHYVNRVPGRNAPCYCGSGKKFKKCCGA</sequence>
<evidence type="ECO:0000259" key="1">
    <source>
        <dbReference type="Pfam" id="PF17775"/>
    </source>
</evidence>
<dbReference type="PANTHER" id="PTHR33747">
    <property type="entry name" value="UPF0225 PROTEIN SCO1677"/>
    <property type="match status" value="1"/>
</dbReference>
<dbReference type="EMBL" id="UOFG01000043">
    <property type="protein sequence ID" value="VAW58616.1"/>
    <property type="molecule type" value="Genomic_DNA"/>
</dbReference>
<dbReference type="PANTHER" id="PTHR33747:SF1">
    <property type="entry name" value="ADENYLATE CYCLASE-ASSOCIATED CAP C-TERMINAL DOMAIN-CONTAINING PROTEIN"/>
    <property type="match status" value="1"/>
</dbReference>
<dbReference type="SUPFAM" id="SSF103642">
    <property type="entry name" value="Sec-C motif"/>
    <property type="match status" value="1"/>
</dbReference>
<dbReference type="Gene3D" id="3.10.450.50">
    <property type="match status" value="1"/>
</dbReference>
<dbReference type="SUPFAM" id="SSF54427">
    <property type="entry name" value="NTF2-like"/>
    <property type="match status" value="1"/>
</dbReference>
<organism evidence="2">
    <name type="scientific">hydrothermal vent metagenome</name>
    <dbReference type="NCBI Taxonomy" id="652676"/>
    <lineage>
        <taxon>unclassified sequences</taxon>
        <taxon>metagenomes</taxon>
        <taxon>ecological metagenomes</taxon>
    </lineage>
</organism>
<protein>
    <submittedName>
        <fullName evidence="2">UPF0225 protein YchJ</fullName>
    </submittedName>
</protein>
<dbReference type="AlphaFoldDB" id="A0A3B0XQK6"/>
<name>A0A3B0XQK6_9ZZZZ</name>
<proteinExistence type="predicted"/>
<dbReference type="InterPro" id="IPR004027">
    <property type="entry name" value="SEC_C_motif"/>
</dbReference>
<evidence type="ECO:0000313" key="2">
    <source>
        <dbReference type="EMBL" id="VAW58616.1"/>
    </source>
</evidence>
<dbReference type="InterPro" id="IPR048469">
    <property type="entry name" value="YchJ-like_M"/>
</dbReference>
<feature type="domain" description="YchJ-like middle NTF2-like" evidence="1">
    <location>
        <begin position="2"/>
        <end position="97"/>
    </location>
</feature>